<sequence length="258" mass="28889">MKKIVKAAFIFLIPTVFFTACTNDNLVPLYEEQKAGKIVIRGYNAMQDSLQIAVDGKILAVDAKHDAFVKKIEKNHEFVFYGNSGKTVEVINKKTKAVIHSYLFTSVKPVDTLSFYAKEEIWVSDVLSFKPGTLSATGRTGYKFIFPAINKYSKSGYTGALDAIIRKVNGEQVGKCENITTTNFSTFAEYPFSLPPIIDIELVKHGTNESYITGQRVIFRTVMQKNKSSLIVFEEKPNETGGFSHVEGLINLTDYFSF</sequence>
<evidence type="ECO:0000313" key="3">
    <source>
        <dbReference type="Proteomes" id="UP000663440"/>
    </source>
</evidence>
<evidence type="ECO:0000313" key="2">
    <source>
        <dbReference type="EMBL" id="QSW88847.1"/>
    </source>
</evidence>
<keyword evidence="3" id="KW-1185">Reference proteome</keyword>
<keyword evidence="1" id="KW-0732">Signal</keyword>
<organism evidence="2 3">
    <name type="scientific">Flavobacterium endoglycinae</name>
    <dbReference type="NCBI Taxonomy" id="2816357"/>
    <lineage>
        <taxon>Bacteria</taxon>
        <taxon>Pseudomonadati</taxon>
        <taxon>Bacteroidota</taxon>
        <taxon>Flavobacteriia</taxon>
        <taxon>Flavobacteriales</taxon>
        <taxon>Flavobacteriaceae</taxon>
        <taxon>Flavobacterium</taxon>
    </lineage>
</organism>
<dbReference type="RefSeq" id="WP_207296046.1">
    <property type="nucleotide sequence ID" value="NZ_CP071448.1"/>
</dbReference>
<reference evidence="2 3" key="1">
    <citation type="submission" date="2021-03" db="EMBL/GenBank/DDBJ databases">
        <title>Flavobacterium kribbensis sp. nov, an endophytic bacteria, isolated from soybean.</title>
        <authorList>
            <person name="Lee J."/>
            <person name="Seo J."/>
        </authorList>
    </citation>
    <scope>NUCLEOTIDE SEQUENCE [LARGE SCALE GENOMIC DNA]</scope>
    <source>
        <strain evidence="2 3">BB8</strain>
    </source>
</reference>
<feature type="chain" id="PRO_5045580599" description="Lipoprotein" evidence="1">
    <location>
        <begin position="23"/>
        <end position="258"/>
    </location>
</feature>
<dbReference type="PROSITE" id="PS51257">
    <property type="entry name" value="PROKAR_LIPOPROTEIN"/>
    <property type="match status" value="1"/>
</dbReference>
<proteinExistence type="predicted"/>
<accession>A0ABX7QCR9</accession>
<evidence type="ECO:0000256" key="1">
    <source>
        <dbReference type="SAM" id="SignalP"/>
    </source>
</evidence>
<evidence type="ECO:0008006" key="4">
    <source>
        <dbReference type="Google" id="ProtNLM"/>
    </source>
</evidence>
<dbReference type="EMBL" id="CP071448">
    <property type="protein sequence ID" value="QSW88847.1"/>
    <property type="molecule type" value="Genomic_DNA"/>
</dbReference>
<name>A0ABX7QCR9_9FLAO</name>
<feature type="signal peptide" evidence="1">
    <location>
        <begin position="1"/>
        <end position="22"/>
    </location>
</feature>
<gene>
    <name evidence="2" type="ORF">J0383_21735</name>
</gene>
<dbReference type="Proteomes" id="UP000663440">
    <property type="component" value="Chromosome"/>
</dbReference>
<protein>
    <recommendedName>
        <fullName evidence="4">Lipoprotein</fullName>
    </recommendedName>
</protein>